<name>A0A1H6KGM6_9BACT</name>
<feature type="region of interest" description="Disordered" evidence="1">
    <location>
        <begin position="259"/>
        <end position="281"/>
    </location>
</feature>
<sequence>MLRYLYISISIITLPSLLPASRAAVENTLPPAPDPYLTAALATADGSVWIATEGKGIYRCTDGKTWQPMHTKPGYPPTLNAYALAQDGTGAVWVGTDNRGIAVWNGTNWKHIAREHGLAGERIYSIAAHRSQIAVATSGGISLYKDRTWNHHTRADGMADDIASSLSFDAQGNLWAAYACGGIGVLPASGTPVWKNMQAAWTHSPRQTIRQPLTATGTGLPSNLGNAIATYGPYTYCATTCGIARGDGKTWHYRRGRDYEAKNKGSLPPATPPPGTTAPPREQLLLEDYATALYPCEQGLWAGYREQGVQLLDPDTLEPQPAQPGDFNKAKDPRAKWVRQFVRLPGGALYAATYGGGIRKIADLPALPAPALTKKQHPAHPYLPSIPTEKEIAAMLAKLESGKPAEDPAFYWHEDWLTRGNWCDRYGLSAAILCAAAAPENVDIRFDNTIPPTWITGMIGPQRKKSDYLRHWLHTGHDHANPNVLWNPEAGTRTEAEWDDHGEEYPMSQDGPDVWARISIPEGTHLLSLYFYNPNGHVRRSGYRDYLIELRTAQPNLTQENIPRLIEQSPVLARTRIFDFAGSGCWKNFIVRGPHTCYLRICRNNSFNTILNGVFLSSMDTPPGTRPFPSAYAMPEKPELAPVQLSAGSRFPDAAMRLWSKTRRPELLAPGHRSMARLYALACYRFMGSRSSPALAASWQRALALWTPESEKTYNDQINAAWAEIQKNYPYARSRQWRPYSPGTVPLSIEELRYAQRQGIDWKQYRPTFKGTPAPTLEQLKQQAARRTQP</sequence>
<accession>A0A1H6KGM6</accession>
<dbReference type="Gene3D" id="2.130.10.10">
    <property type="entry name" value="YVTN repeat-like/Quinoprotein amine dehydrogenase"/>
    <property type="match status" value="1"/>
</dbReference>
<feature type="signal peptide" evidence="2">
    <location>
        <begin position="1"/>
        <end position="23"/>
    </location>
</feature>
<evidence type="ECO:0008006" key="5">
    <source>
        <dbReference type="Google" id="ProtNLM"/>
    </source>
</evidence>
<evidence type="ECO:0000313" key="3">
    <source>
        <dbReference type="EMBL" id="SEH74325.1"/>
    </source>
</evidence>
<dbReference type="SUPFAM" id="SSF63829">
    <property type="entry name" value="Calcium-dependent phosphotriesterase"/>
    <property type="match status" value="1"/>
</dbReference>
<protein>
    <recommendedName>
        <fullName evidence="5">Two component regulator propeller</fullName>
    </recommendedName>
</protein>
<proteinExistence type="predicted"/>
<feature type="compositionally biased region" description="Polar residues" evidence="1">
    <location>
        <begin position="779"/>
        <end position="790"/>
    </location>
</feature>
<evidence type="ECO:0000256" key="2">
    <source>
        <dbReference type="SAM" id="SignalP"/>
    </source>
</evidence>
<keyword evidence="4" id="KW-1185">Reference proteome</keyword>
<reference evidence="4" key="1">
    <citation type="submission" date="2016-09" db="EMBL/GenBank/DDBJ databases">
        <authorList>
            <person name="Koehorst J."/>
        </authorList>
    </citation>
    <scope>NUCLEOTIDE SEQUENCE [LARGE SCALE GENOMIC DNA]</scope>
</reference>
<dbReference type="KEGG" id="agl:PYTT_0386"/>
<evidence type="ECO:0000313" key="4">
    <source>
        <dbReference type="Proteomes" id="UP000176204"/>
    </source>
</evidence>
<keyword evidence="2" id="KW-0732">Signal</keyword>
<gene>
    <name evidence="3" type="ORF">PYTT_0386</name>
</gene>
<feature type="region of interest" description="Disordered" evidence="1">
    <location>
        <begin position="766"/>
        <end position="790"/>
    </location>
</feature>
<evidence type="ECO:0000256" key="1">
    <source>
        <dbReference type="SAM" id="MobiDB-lite"/>
    </source>
</evidence>
<organism evidence="3 4">
    <name type="scientific">Akkermansia glycaniphila</name>
    <dbReference type="NCBI Taxonomy" id="1679444"/>
    <lineage>
        <taxon>Bacteria</taxon>
        <taxon>Pseudomonadati</taxon>
        <taxon>Verrucomicrobiota</taxon>
        <taxon>Verrucomicrobiia</taxon>
        <taxon>Verrucomicrobiales</taxon>
        <taxon>Akkermansiaceae</taxon>
        <taxon>Akkermansia</taxon>
    </lineage>
</organism>
<feature type="chain" id="PRO_5009604455" description="Two component regulator propeller" evidence="2">
    <location>
        <begin position="24"/>
        <end position="790"/>
    </location>
</feature>
<dbReference type="Proteomes" id="UP000176204">
    <property type="component" value="Chromosome I"/>
</dbReference>
<dbReference type="InterPro" id="IPR015943">
    <property type="entry name" value="WD40/YVTN_repeat-like_dom_sf"/>
</dbReference>
<dbReference type="RefSeq" id="WP_071133243.1">
    <property type="nucleotide sequence ID" value="NZ_LT629973.1"/>
</dbReference>
<dbReference type="EMBL" id="LT629973">
    <property type="protein sequence ID" value="SEH74325.1"/>
    <property type="molecule type" value="Genomic_DNA"/>
</dbReference>
<dbReference type="STRING" id="1679444.PYTT_0386"/>
<dbReference type="AlphaFoldDB" id="A0A1H6KGM6"/>
<dbReference type="OrthoDB" id="197560at2"/>